<dbReference type="AlphaFoldDB" id="A0A8J8P4P4"/>
<evidence type="ECO:0000313" key="1">
    <source>
        <dbReference type="EMBL" id="TNV88042.1"/>
    </source>
</evidence>
<dbReference type="OrthoDB" id="313173at2759"/>
<name>A0A8J8P4P4_HALGN</name>
<keyword evidence="2" id="KW-1185">Reference proteome</keyword>
<accession>A0A8J8P4P4</accession>
<evidence type="ECO:0000313" key="2">
    <source>
        <dbReference type="Proteomes" id="UP000785679"/>
    </source>
</evidence>
<dbReference type="Proteomes" id="UP000785679">
    <property type="component" value="Unassembled WGS sequence"/>
</dbReference>
<dbReference type="EMBL" id="RRYP01000085">
    <property type="protein sequence ID" value="TNV88042.1"/>
    <property type="molecule type" value="Genomic_DNA"/>
</dbReference>
<protein>
    <submittedName>
        <fullName evidence="1">Uncharacterized protein</fullName>
    </submittedName>
</protein>
<proteinExistence type="predicted"/>
<comment type="caution">
    <text evidence="1">The sequence shown here is derived from an EMBL/GenBank/DDBJ whole genome shotgun (WGS) entry which is preliminary data.</text>
</comment>
<reference evidence="1" key="1">
    <citation type="submission" date="2019-06" db="EMBL/GenBank/DDBJ databases">
        <authorList>
            <person name="Zheng W."/>
        </authorList>
    </citation>
    <scope>NUCLEOTIDE SEQUENCE</scope>
    <source>
        <strain evidence="1">QDHG01</strain>
    </source>
</reference>
<gene>
    <name evidence="1" type="ORF">FGO68_gene7467</name>
</gene>
<organism evidence="1 2">
    <name type="scientific">Halteria grandinella</name>
    <dbReference type="NCBI Taxonomy" id="5974"/>
    <lineage>
        <taxon>Eukaryota</taxon>
        <taxon>Sar</taxon>
        <taxon>Alveolata</taxon>
        <taxon>Ciliophora</taxon>
        <taxon>Intramacronucleata</taxon>
        <taxon>Spirotrichea</taxon>
        <taxon>Stichotrichia</taxon>
        <taxon>Sporadotrichida</taxon>
        <taxon>Halteriidae</taxon>
        <taxon>Halteria</taxon>
    </lineage>
</organism>
<sequence length="161" mass="18696">MLKEVRLNGQEQNHILKMMQYFQIILQLHTAMIQLLWQEFSFELPNKILERNTTMNQAQQQLVNQGISLNFRVEIALIFTSALSINMDHMSQLILEASSAQRIVNYILTQFRVENQAKDPQFPSIIESQIEINSKEGAYMVNTLVIVCEPNSTQGKIYQTY</sequence>